<evidence type="ECO:0000313" key="3">
    <source>
        <dbReference type="Proteomes" id="UP001596411"/>
    </source>
</evidence>
<dbReference type="NCBIfam" id="TIGR02001">
    <property type="entry name" value="gcw_chp"/>
    <property type="match status" value="1"/>
</dbReference>
<name>A0ABW2F0L0_9GAMM</name>
<keyword evidence="3" id="KW-1185">Reference proteome</keyword>
<sequence length="238" mass="26095">MKNRSAILLFSTALVAPLAQAEVTGNVTLTSDYRFRGISQSGEDPAIQGGLDYSHDSGLFAGAWASSVDFFEAGDPWDNDESVEIDLYAGYFGLLGDHASYDVTLYRYFYPGAIDNIDFNELILGADIGPLRLAYGYADDYIDLGEDYHYVEANYGLELPAEFGLELHVGYSFGGFFDDPEVAGLEEYFDYGLTLSRSLAGVDVSLAYIDTDIDAPYAIHGDYLANQDTWVVSLSKGF</sequence>
<evidence type="ECO:0000313" key="2">
    <source>
        <dbReference type="EMBL" id="MFC7091552.1"/>
    </source>
</evidence>
<dbReference type="InterPro" id="IPR010239">
    <property type="entry name" value="CHP02001"/>
</dbReference>
<dbReference type="EMBL" id="JBHSZP010000038">
    <property type="protein sequence ID" value="MFC7091552.1"/>
    <property type="molecule type" value="Genomic_DNA"/>
</dbReference>
<comment type="caution">
    <text evidence="2">The sequence shown here is derived from an EMBL/GenBank/DDBJ whole genome shotgun (WGS) entry which is preliminary data.</text>
</comment>
<accession>A0ABW2F0L0</accession>
<keyword evidence="1" id="KW-0732">Signal</keyword>
<dbReference type="Proteomes" id="UP001596411">
    <property type="component" value="Unassembled WGS sequence"/>
</dbReference>
<proteinExistence type="predicted"/>
<dbReference type="RefSeq" id="WP_346061338.1">
    <property type="nucleotide sequence ID" value="NZ_BAAADR010000004.1"/>
</dbReference>
<feature type="chain" id="PRO_5045614660" evidence="1">
    <location>
        <begin position="22"/>
        <end position="238"/>
    </location>
</feature>
<dbReference type="Pfam" id="PF09694">
    <property type="entry name" value="Gcw_chp"/>
    <property type="match status" value="1"/>
</dbReference>
<organism evidence="2 3">
    <name type="scientific">Halomonas salifodinae</name>
    <dbReference type="NCBI Taxonomy" id="438745"/>
    <lineage>
        <taxon>Bacteria</taxon>
        <taxon>Pseudomonadati</taxon>
        <taxon>Pseudomonadota</taxon>
        <taxon>Gammaproteobacteria</taxon>
        <taxon>Oceanospirillales</taxon>
        <taxon>Halomonadaceae</taxon>
        <taxon>Halomonas</taxon>
    </lineage>
</organism>
<reference evidence="3" key="1">
    <citation type="journal article" date="2019" name="Int. J. Syst. Evol. Microbiol.">
        <title>The Global Catalogue of Microorganisms (GCM) 10K type strain sequencing project: providing services to taxonomists for standard genome sequencing and annotation.</title>
        <authorList>
            <consortium name="The Broad Institute Genomics Platform"/>
            <consortium name="The Broad Institute Genome Sequencing Center for Infectious Disease"/>
            <person name="Wu L."/>
            <person name="Ma J."/>
        </authorList>
    </citation>
    <scope>NUCLEOTIDE SEQUENCE [LARGE SCALE GENOMIC DNA]</scope>
    <source>
        <strain evidence="3">CGMCC 1.13666</strain>
    </source>
</reference>
<evidence type="ECO:0000256" key="1">
    <source>
        <dbReference type="SAM" id="SignalP"/>
    </source>
</evidence>
<gene>
    <name evidence="2" type="ORF">ACFQH5_18575</name>
</gene>
<protein>
    <submittedName>
        <fullName evidence="2">TorF family putative porin</fullName>
    </submittedName>
</protein>
<feature type="signal peptide" evidence="1">
    <location>
        <begin position="1"/>
        <end position="21"/>
    </location>
</feature>